<feature type="compositionally biased region" description="Polar residues" evidence="1">
    <location>
        <begin position="109"/>
        <end position="119"/>
    </location>
</feature>
<feature type="region of interest" description="Disordered" evidence="1">
    <location>
        <begin position="1"/>
        <end position="133"/>
    </location>
</feature>
<evidence type="ECO:0000256" key="1">
    <source>
        <dbReference type="SAM" id="MobiDB-lite"/>
    </source>
</evidence>
<dbReference type="Proteomes" id="UP001497516">
    <property type="component" value="Chromosome 2"/>
</dbReference>
<dbReference type="EMBL" id="OZ034815">
    <property type="protein sequence ID" value="CAL1368209.1"/>
    <property type="molecule type" value="Genomic_DNA"/>
</dbReference>
<name>A0AAV2D7U5_9ROSI</name>
<feature type="compositionally biased region" description="Basic and acidic residues" evidence="1">
    <location>
        <begin position="41"/>
        <end position="57"/>
    </location>
</feature>
<evidence type="ECO:0000313" key="3">
    <source>
        <dbReference type="Proteomes" id="UP001497516"/>
    </source>
</evidence>
<protein>
    <submittedName>
        <fullName evidence="2">Uncharacterized protein</fullName>
    </submittedName>
</protein>
<accession>A0AAV2D7U5</accession>
<keyword evidence="3" id="KW-1185">Reference proteome</keyword>
<dbReference type="AlphaFoldDB" id="A0AAV2D7U5"/>
<sequence length="133" mass="14273">MKELSVSNKKLVQQTRKTVSTPPKIPNQGKPSGSNPSPNNETDKLRMDRVQGKDAKTGHQSKMKMSNSSTEASGSSNQRKDIPENGCNLPRKIDFSSTLGKGLMVPENAQHSTASTTEQADSDETAMAVDKGA</sequence>
<proteinExistence type="predicted"/>
<feature type="compositionally biased region" description="Polar residues" evidence="1">
    <location>
        <begin position="1"/>
        <end position="21"/>
    </location>
</feature>
<gene>
    <name evidence="2" type="ORF">LTRI10_LOCUS11464</name>
</gene>
<evidence type="ECO:0000313" key="2">
    <source>
        <dbReference type="EMBL" id="CAL1368209.1"/>
    </source>
</evidence>
<feature type="compositionally biased region" description="Low complexity" evidence="1">
    <location>
        <begin position="66"/>
        <end position="76"/>
    </location>
</feature>
<feature type="compositionally biased region" description="Polar residues" evidence="1">
    <location>
        <begin position="29"/>
        <end position="40"/>
    </location>
</feature>
<reference evidence="2 3" key="1">
    <citation type="submission" date="2024-04" db="EMBL/GenBank/DDBJ databases">
        <authorList>
            <person name="Fracassetti M."/>
        </authorList>
    </citation>
    <scope>NUCLEOTIDE SEQUENCE [LARGE SCALE GENOMIC DNA]</scope>
</reference>
<organism evidence="2 3">
    <name type="scientific">Linum trigynum</name>
    <dbReference type="NCBI Taxonomy" id="586398"/>
    <lineage>
        <taxon>Eukaryota</taxon>
        <taxon>Viridiplantae</taxon>
        <taxon>Streptophyta</taxon>
        <taxon>Embryophyta</taxon>
        <taxon>Tracheophyta</taxon>
        <taxon>Spermatophyta</taxon>
        <taxon>Magnoliopsida</taxon>
        <taxon>eudicotyledons</taxon>
        <taxon>Gunneridae</taxon>
        <taxon>Pentapetalae</taxon>
        <taxon>rosids</taxon>
        <taxon>fabids</taxon>
        <taxon>Malpighiales</taxon>
        <taxon>Linaceae</taxon>
        <taxon>Linum</taxon>
    </lineage>
</organism>